<dbReference type="EMBL" id="JACBZP010000001">
    <property type="protein sequence ID" value="NYI68690.1"/>
    <property type="molecule type" value="Genomic_DNA"/>
</dbReference>
<dbReference type="RefSeq" id="WP_179428999.1">
    <property type="nucleotide sequence ID" value="NZ_JACBZP010000001.1"/>
</dbReference>
<keyword evidence="4 6" id="KW-0472">Membrane</keyword>
<proteinExistence type="predicted"/>
<keyword evidence="3 6" id="KW-1133">Transmembrane helix</keyword>
<evidence type="ECO:0000256" key="3">
    <source>
        <dbReference type="ARBA" id="ARBA00022989"/>
    </source>
</evidence>
<feature type="compositionally biased region" description="Pro residues" evidence="5">
    <location>
        <begin position="29"/>
        <end position="50"/>
    </location>
</feature>
<sequence>MSDQNPPEPGNQQQPQQPGTPEQPGNQQGPPPEYRQAPPPGYQPPPPGYLPAPVTADDERTWATLAHAGGIILGWIAPLIIWLVYKERSQFITGNTKEALNFQLTVLIGTIISALLTFVFIGAILWPLVWIANIVYCILGAVASNRGEAYRYPITIRMIS</sequence>
<dbReference type="Proteomes" id="UP000539111">
    <property type="component" value="Unassembled WGS sequence"/>
</dbReference>
<evidence type="ECO:0000256" key="4">
    <source>
        <dbReference type="ARBA" id="ARBA00023136"/>
    </source>
</evidence>
<reference evidence="7 8" key="1">
    <citation type="submission" date="2020-07" db="EMBL/GenBank/DDBJ databases">
        <title>Sequencing the genomes of 1000 actinobacteria strains.</title>
        <authorList>
            <person name="Klenk H.-P."/>
        </authorList>
    </citation>
    <scope>NUCLEOTIDE SEQUENCE [LARGE SCALE GENOMIC DNA]</scope>
    <source>
        <strain evidence="7 8">DSM 26341</strain>
    </source>
</reference>
<evidence type="ECO:0000256" key="6">
    <source>
        <dbReference type="SAM" id="Phobius"/>
    </source>
</evidence>
<evidence type="ECO:0000256" key="2">
    <source>
        <dbReference type="ARBA" id="ARBA00022692"/>
    </source>
</evidence>
<dbReference type="AlphaFoldDB" id="A0A7Z0IIN7"/>
<feature type="region of interest" description="Disordered" evidence="5">
    <location>
        <begin position="1"/>
        <end position="54"/>
    </location>
</feature>
<feature type="compositionally biased region" description="Low complexity" evidence="5">
    <location>
        <begin position="10"/>
        <end position="28"/>
    </location>
</feature>
<comment type="caution">
    <text evidence="7">The sequence shown here is derived from an EMBL/GenBank/DDBJ whole genome shotgun (WGS) entry which is preliminary data.</text>
</comment>
<dbReference type="Pfam" id="PF09685">
    <property type="entry name" value="MamF_MmsF"/>
    <property type="match status" value="1"/>
</dbReference>
<evidence type="ECO:0008006" key="9">
    <source>
        <dbReference type="Google" id="ProtNLM"/>
    </source>
</evidence>
<gene>
    <name evidence="7" type="ORF">BJY26_002996</name>
</gene>
<dbReference type="InterPro" id="IPR019109">
    <property type="entry name" value="MamF_MmsF"/>
</dbReference>
<comment type="subcellular location">
    <subcellularLocation>
        <location evidence="1">Membrane</location>
        <topology evidence="1">Multi-pass membrane protein</topology>
    </subcellularLocation>
</comment>
<name>A0A7Z0IIN7_9MICO</name>
<feature type="transmembrane region" description="Helical" evidence="6">
    <location>
        <begin position="106"/>
        <end position="129"/>
    </location>
</feature>
<evidence type="ECO:0000256" key="5">
    <source>
        <dbReference type="SAM" id="MobiDB-lite"/>
    </source>
</evidence>
<evidence type="ECO:0000313" key="7">
    <source>
        <dbReference type="EMBL" id="NYI68690.1"/>
    </source>
</evidence>
<keyword evidence="2 6" id="KW-0812">Transmembrane</keyword>
<feature type="transmembrane region" description="Helical" evidence="6">
    <location>
        <begin position="65"/>
        <end position="85"/>
    </location>
</feature>
<accession>A0A7Z0IIN7</accession>
<organism evidence="7 8">
    <name type="scientific">Spelaeicoccus albus</name>
    <dbReference type="NCBI Taxonomy" id="1280376"/>
    <lineage>
        <taxon>Bacteria</taxon>
        <taxon>Bacillati</taxon>
        <taxon>Actinomycetota</taxon>
        <taxon>Actinomycetes</taxon>
        <taxon>Micrococcales</taxon>
        <taxon>Brevibacteriaceae</taxon>
        <taxon>Spelaeicoccus</taxon>
    </lineage>
</organism>
<keyword evidence="8" id="KW-1185">Reference proteome</keyword>
<protein>
    <recommendedName>
        <fullName evidence="9">Tic20 family protein</fullName>
    </recommendedName>
</protein>
<evidence type="ECO:0000256" key="1">
    <source>
        <dbReference type="ARBA" id="ARBA00004141"/>
    </source>
</evidence>
<evidence type="ECO:0000313" key="8">
    <source>
        <dbReference type="Proteomes" id="UP000539111"/>
    </source>
</evidence>